<dbReference type="EMBL" id="KY888882">
    <property type="protein sequence ID" value="ARQ95062.1"/>
    <property type="molecule type" value="Genomic_DNA"/>
</dbReference>
<dbReference type="Proteomes" id="UP000222741">
    <property type="component" value="Segment"/>
</dbReference>
<gene>
    <name evidence="1" type="ORF">FLAPJACK_151</name>
</gene>
<accession>A0A1X9SG00</accession>
<organism evidence="1 2">
    <name type="scientific">Bacillus phage Flapjack</name>
    <dbReference type="NCBI Taxonomy" id="1983465"/>
    <lineage>
        <taxon>Viruses</taxon>
        <taxon>Duplodnaviria</taxon>
        <taxon>Heunggongvirae</taxon>
        <taxon>Uroviricota</taxon>
        <taxon>Caudoviricetes</taxon>
        <taxon>Herelleviridae</taxon>
        <taxon>Bastillevirinae</taxon>
        <taxon>Bequatrovirus</taxon>
        <taxon>Bequatrovirus spock</taxon>
    </lineage>
</organism>
<proteinExistence type="predicted"/>
<name>A0A1X9SG00_9CAUD</name>
<sequence length="94" mass="10890">MISKKDFKRFNDAFDAAFDDLVTAIKSIENKPFQFPLHELTGEEGSEGVVVTCRVTYYDLEAFIAEVGFRDPLNDNMIDRRYITFNEIAEKGEW</sequence>
<protein>
    <submittedName>
        <fullName evidence="1">Uncharacterized protein</fullName>
    </submittedName>
</protein>
<reference evidence="2" key="1">
    <citation type="submission" date="2017-04" db="EMBL/GenBank/DDBJ databases">
        <authorList>
            <person name="Abille Z."/>
            <person name="Afsharjavan R."/>
            <person name="Alms C.E."/>
            <person name="Anil A."/>
            <person name="Azuma E.A."/>
            <person name="Boateng D."/>
            <person name="Bowden K.V."/>
            <person name="Bui Q."/>
            <person name="Callaghan K.D."/>
            <person name="Canova P.N."/>
            <person name="Carter A.-G.V."/>
            <person name="Carty B."/>
            <person name="Choudhary A."/>
            <person name="Chugh K."/>
            <person name="Clark C.B."/>
            <person name="Clark J."/>
            <person name="Cortez R."/>
            <person name="Dalwadi R.M."/>
            <person name="Daou G."/>
            <person name="Das M."/>
            <person name="Dasari S."/>
            <person name="Davis E.H."/>
            <person name="Defreitas N."/>
            <person name="Demirji J."/>
            <person name="Endres C."/>
            <person name="Fakhar S."/>
            <person name="Feeley N."/>
            <person name="Flores D.C."/>
            <person name="Fowler A.R."/>
            <person name="George T."/>
            <person name="Greis H.L."/>
            <person name="Groleau D.L."/>
            <person name="Gulati J.K."/>
            <person name="Guzman W."/>
            <person name="Hallworth A.N."/>
            <person name="Hariri A."/>
            <person name="Haya V.N."/>
            <person name="Hoffman A.K."/>
            <person name="Horne B."/>
            <person name="Howard T."/>
            <person name="Iglesia A.J."/>
            <person name="Ijezie O.D."/>
            <person name="Incognito N.A."/>
            <person name="Inen J.A."/>
            <person name="Jaiswal A."/>
            <person name="Jezek R.A."/>
            <person name="Kawa A.C."/>
            <person name="Khan F."/>
            <person name="Khin A.C."/>
            <person name="Knapo J."/>
            <person name="Kong A.S."/>
            <person name="Le B.Q."/>
            <person name="Le Q.M."/>
            <person name="Le T.-H.M."/>
            <person name="Lee M."/>
            <person name="Lockwood J.L."/>
            <person name="Loto-Rojas G.S."/>
            <person name="Mantzavinos A."/>
            <person name="Martinez D.R."/>
            <person name="Meadows A.R."/>
            <person name="Mehr S."/>
            <person name="Mellon M.N."/>
            <person name="Memon S."/>
            <person name="Miller B."/>
            <person name="Min S."/>
            <person name="Mitchell L.M."/>
            <person name="Mohamed I.R."/>
            <person name="Mohammed F.O."/>
            <person name="More S."/>
            <person name="Muntaha S."/>
            <person name="Nadeem I."/>
            <person name="Ndjeumen-Njinguet A.S."/>
            <person name="Ng P."/>
            <person name="Ngu V.E."/>
            <person name="Nguyen B.N."/>
            <person name="OHern C.T."/>
            <person name="Oboh U.S."/>
            <person name="Pagano C.W."/>
            <person name="Panakal P.R."/>
            <person name="Park D.A."/>
            <person name="Parsana D."/>
            <person name="Patel P."/>
            <person name="Patel V.S."/>
            <person name="Patwardhan V.M."/>
            <person name="Pawar S.D."/>
            <person name="Payne V.R."/>
            <person name="Petricel I.M."/>
            <person name="Phillips C."/>
            <person name="Puglisi K.M."/>
            <person name="Ramaprasad G."/>
            <person name="Raza A.S."/>
            <person name="Rivera-Oven A.G."/>
            <person name="Robins E."/>
            <person name="Roeun D.C."/>
            <person name="Rostovtseva N."/>
            <person name="Sadat M."/>
            <person name="Seas A."/>
            <person name="So E.J."/>
            <person name="Sogbesan C."/>
            <person name="Strumsky L.A."/>
            <person name="Sun J.L."/>
            <person name="Sutherland H.J."/>
            <person name="Tchakounte I."/>
            <person name="Tewell J.R."/>
            <person name="Thapa D.J."/>
            <person name="Tkach Y."/>
            <person name="Tran C.D."/>
            <person name="Tran V."/>
            <person name="Vithayathil T."/>
            <person name="Vivekanandan A."/>
            <person name="Wang S.R."/>
            <person name="White E."/>
            <person name="Yang A.L."/>
            <person name="Ye D.T."/>
            <person name="Yirenkyi M."/>
            <person name="Zarb J.S."/>
            <person name="Zhang S."/>
            <person name="Zhou M.T."/>
            <person name="Cao A."/>
            <person name="Nguyen K.M."/>
            <person name="Patel K."/>
            <person name="Patel P."/>
            <person name="Pennington E."/>
            <person name="Sendze O."/>
            <person name="Zahangir S."/>
            <person name="Correa-Mendez M."/>
            <person name="Fabian M.F."/>
            <person name="Liu S."/>
            <person name="Jethmalani Y."/>
            <person name="Nunn R."/>
            <person name="Prakash A."/>
            <person name="Louise T."/>
            <person name="Russell D.A."/>
            <person name="Hatfull G.F."/>
            <person name="Erill I."/>
            <person name="Caruso S.M."/>
        </authorList>
    </citation>
    <scope>NUCLEOTIDE SEQUENCE [LARGE SCALE GENOMIC DNA]</scope>
</reference>
<evidence type="ECO:0000313" key="1">
    <source>
        <dbReference type="EMBL" id="ARQ95062.1"/>
    </source>
</evidence>
<evidence type="ECO:0000313" key="2">
    <source>
        <dbReference type="Proteomes" id="UP000222741"/>
    </source>
</evidence>